<dbReference type="Pfam" id="PF00041">
    <property type="entry name" value="fn3"/>
    <property type="match status" value="1"/>
</dbReference>
<dbReference type="Gene3D" id="3.90.182.10">
    <property type="entry name" value="Toxin - Anthrax Protective Antigen,domain 1"/>
    <property type="match status" value="1"/>
</dbReference>
<reference evidence="6 7" key="1">
    <citation type="submission" date="2020-04" db="EMBL/GenBank/DDBJ databases">
        <title>Perkinsus olseni comparative genomics.</title>
        <authorList>
            <person name="Bogema D.R."/>
        </authorList>
    </citation>
    <scope>NUCLEOTIDE SEQUENCE [LARGE SCALE GENOMIC DNA]</scope>
    <source>
        <strain evidence="6 7">ATCC PRA-207</strain>
    </source>
</reference>
<dbReference type="GO" id="GO:0030036">
    <property type="term" value="P:actin cytoskeleton organization"/>
    <property type="evidence" value="ECO:0007669"/>
    <property type="project" value="InterPro"/>
</dbReference>
<dbReference type="InterPro" id="IPR036116">
    <property type="entry name" value="FN3_sf"/>
</dbReference>
<feature type="repeat" description="Filamin" evidence="2">
    <location>
        <begin position="695"/>
        <end position="730"/>
    </location>
</feature>
<dbReference type="GO" id="GO:0051015">
    <property type="term" value="F:actin filament binding"/>
    <property type="evidence" value="ECO:0007669"/>
    <property type="project" value="InterPro"/>
</dbReference>
<proteinExistence type="predicted"/>
<accession>A0A7J6RXK3</accession>
<dbReference type="CDD" id="cd00063">
    <property type="entry name" value="FN3"/>
    <property type="match status" value="1"/>
</dbReference>
<sequence>MESVAKRVGLFIIVNALTAVEAQSIGKCSPPVLVSSTSGNIQVRVDPIPTGSPTACRIYRDDCAGGGTFTMILDATCGNTVTSTGLAADANCRYYCQGTASSGSVTGDASDIVTYAAAGSPVWTVQNTVFTKYDYDCVKLSWSAPDPQGSPITCYSVTRDMNADGNFVTVQPCVPNPNLYSQVFCGLSSPISYRFRVYATNRVGTSNTPSEVTVMLKNMFAVPGSVVTSYASAVQAGISHQVVVQAVDPLSGANELSGFSGTQYGSRIFVLRLLNPSKLDEITSTIEVPLVPGDTHYTTASNPIPVGMAPITASSADSGNGQYSIYYRPTVAGQYTMVIRTLEQGGLQAQYWDNQWFYGLPHETKQQPDMILDWERGDITGNAADFVTARWTGFIRAEFSEEYTFYVDADDHARLWIDDVLLFDKWDICCGGFWGRAVLSTGVYHYIKLEYRELTGQAHLKLYWSSFSQVKEPIPASRMYRAPAISGMPLSIDVTVGNLLPQNCLAYGHQLTQSSAGLPSVFYIQAKDTEGNNMTDSNGAVFVVQLATSGSTVSVVSTPLNESIGLYAVHYLLTKAGTYTVTIKSSNVDISNSGASLDVSPGPPAASTTVVTDGLAGAIDFMAGVPKVLRVTVKDVYGNVVERSQEGSFNLSLNLEWRNYSLTSSLALLDDSAQLTADFGRYFELTLPAQPTEISGIYDLTFTGLRSGNNRLYIRLNGEHILGSPFDIVGEANSASPFGPASVLQSVDPP</sequence>
<comment type="caution">
    <text evidence="6">The sequence shown here is derived from an EMBL/GenBank/DDBJ whole genome shotgun (WGS) entry which is preliminary data.</text>
</comment>
<dbReference type="SUPFAM" id="SSF56988">
    <property type="entry name" value="Anthrax protective antigen"/>
    <property type="match status" value="1"/>
</dbReference>
<dbReference type="PROSITE" id="PS50853">
    <property type="entry name" value="FN3"/>
    <property type="match status" value="1"/>
</dbReference>
<dbReference type="InterPro" id="IPR044801">
    <property type="entry name" value="Filamin"/>
</dbReference>
<dbReference type="InterPro" id="IPR003961">
    <property type="entry name" value="FN3_dom"/>
</dbReference>
<dbReference type="AlphaFoldDB" id="A0A7J6RXK3"/>
<dbReference type="InterPro" id="IPR013783">
    <property type="entry name" value="Ig-like_fold"/>
</dbReference>
<dbReference type="PROSITE" id="PS51820">
    <property type="entry name" value="PA14"/>
    <property type="match status" value="1"/>
</dbReference>
<evidence type="ECO:0000256" key="2">
    <source>
        <dbReference type="PROSITE-ProRule" id="PRU00087"/>
    </source>
</evidence>
<keyword evidence="7" id="KW-1185">Reference proteome</keyword>
<dbReference type="Gene3D" id="2.60.40.10">
    <property type="entry name" value="Immunoglobulins"/>
    <property type="match status" value="2"/>
</dbReference>
<dbReference type="InterPro" id="IPR011658">
    <property type="entry name" value="PA14_dom"/>
</dbReference>
<feature type="chain" id="PRO_5029903278" description="PA14 domain-containing protein" evidence="3">
    <location>
        <begin position="23"/>
        <end position="750"/>
    </location>
</feature>
<evidence type="ECO:0000259" key="4">
    <source>
        <dbReference type="PROSITE" id="PS50853"/>
    </source>
</evidence>
<protein>
    <recommendedName>
        <fullName evidence="8">PA14 domain-containing protein</fullName>
    </recommendedName>
</protein>
<evidence type="ECO:0000313" key="7">
    <source>
        <dbReference type="Proteomes" id="UP000553632"/>
    </source>
</evidence>
<gene>
    <name evidence="6" type="ORF">FOZ63_015610</name>
</gene>
<dbReference type="SUPFAM" id="SSF49265">
    <property type="entry name" value="Fibronectin type III"/>
    <property type="match status" value="1"/>
</dbReference>
<dbReference type="SMART" id="SM00557">
    <property type="entry name" value="IG_FLMN"/>
    <property type="match status" value="1"/>
</dbReference>
<dbReference type="InterPro" id="IPR017868">
    <property type="entry name" value="Filamin/ABP280_repeat-like"/>
</dbReference>
<dbReference type="SUPFAM" id="SSF81296">
    <property type="entry name" value="E set domains"/>
    <property type="match status" value="1"/>
</dbReference>
<evidence type="ECO:0000259" key="5">
    <source>
        <dbReference type="PROSITE" id="PS51820"/>
    </source>
</evidence>
<evidence type="ECO:0000256" key="1">
    <source>
        <dbReference type="ARBA" id="ARBA00022737"/>
    </source>
</evidence>
<dbReference type="Proteomes" id="UP000553632">
    <property type="component" value="Unassembled WGS sequence"/>
</dbReference>
<feature type="repeat" description="Filamin" evidence="2">
    <location>
        <begin position="496"/>
        <end position="599"/>
    </location>
</feature>
<keyword evidence="3" id="KW-0732">Signal</keyword>
<dbReference type="Pfam" id="PF07691">
    <property type="entry name" value="PA14"/>
    <property type="match status" value="1"/>
</dbReference>
<dbReference type="InterPro" id="IPR037524">
    <property type="entry name" value="PA14/GLEYA"/>
</dbReference>
<feature type="domain" description="PA14" evidence="5">
    <location>
        <begin position="342"/>
        <end position="478"/>
    </location>
</feature>
<dbReference type="EMBL" id="JABANO010022479">
    <property type="protein sequence ID" value="KAF4725096.1"/>
    <property type="molecule type" value="Genomic_DNA"/>
</dbReference>
<dbReference type="InterPro" id="IPR001298">
    <property type="entry name" value="Filamin/ABP280_rpt"/>
</dbReference>
<dbReference type="SMART" id="SM00758">
    <property type="entry name" value="PA14"/>
    <property type="match status" value="1"/>
</dbReference>
<name>A0A7J6RXK3_PEROL</name>
<keyword evidence="1" id="KW-0677">Repeat</keyword>
<feature type="signal peptide" evidence="3">
    <location>
        <begin position="1"/>
        <end position="22"/>
    </location>
</feature>
<dbReference type="InterPro" id="IPR014756">
    <property type="entry name" value="Ig_E-set"/>
</dbReference>
<evidence type="ECO:0008006" key="8">
    <source>
        <dbReference type="Google" id="ProtNLM"/>
    </source>
</evidence>
<evidence type="ECO:0000256" key="3">
    <source>
        <dbReference type="SAM" id="SignalP"/>
    </source>
</evidence>
<dbReference type="PANTHER" id="PTHR38537:SF8">
    <property type="entry name" value="FILAMIN-A"/>
    <property type="match status" value="1"/>
</dbReference>
<feature type="non-terminal residue" evidence="6">
    <location>
        <position position="750"/>
    </location>
</feature>
<feature type="domain" description="Fibronectin type-III" evidence="4">
    <location>
        <begin position="124"/>
        <end position="219"/>
    </location>
</feature>
<dbReference type="PANTHER" id="PTHR38537">
    <property type="entry name" value="JITTERBUG, ISOFORM N"/>
    <property type="match status" value="1"/>
</dbReference>
<organism evidence="6 7">
    <name type="scientific">Perkinsus olseni</name>
    <name type="common">Perkinsus atlanticus</name>
    <dbReference type="NCBI Taxonomy" id="32597"/>
    <lineage>
        <taxon>Eukaryota</taxon>
        <taxon>Sar</taxon>
        <taxon>Alveolata</taxon>
        <taxon>Perkinsozoa</taxon>
        <taxon>Perkinsea</taxon>
        <taxon>Perkinsida</taxon>
        <taxon>Perkinsidae</taxon>
        <taxon>Perkinsus</taxon>
    </lineage>
</organism>
<dbReference type="PROSITE" id="PS50194">
    <property type="entry name" value="FILAMIN_REPEAT"/>
    <property type="match status" value="2"/>
</dbReference>
<evidence type="ECO:0000313" key="6">
    <source>
        <dbReference type="EMBL" id="KAF4725096.1"/>
    </source>
</evidence>
<dbReference type="Pfam" id="PF00630">
    <property type="entry name" value="Filamin"/>
    <property type="match status" value="1"/>
</dbReference>